<dbReference type="Pfam" id="PF04854">
    <property type="entry name" value="DUF624"/>
    <property type="match status" value="1"/>
</dbReference>
<evidence type="ECO:0000256" key="1">
    <source>
        <dbReference type="SAM" id="Phobius"/>
    </source>
</evidence>
<keyword evidence="1" id="KW-0812">Transmembrane</keyword>
<feature type="transmembrane region" description="Helical" evidence="1">
    <location>
        <begin position="165"/>
        <end position="187"/>
    </location>
</feature>
<dbReference type="InterPro" id="IPR006938">
    <property type="entry name" value="DUF624"/>
</dbReference>
<protein>
    <submittedName>
        <fullName evidence="2">Putative membrane protein YesL</fullName>
    </submittedName>
</protein>
<evidence type="ECO:0000313" key="3">
    <source>
        <dbReference type="Proteomes" id="UP000242310"/>
    </source>
</evidence>
<dbReference type="EMBL" id="PYAV01000011">
    <property type="protein sequence ID" value="PSL43260.1"/>
    <property type="molecule type" value="Genomic_DNA"/>
</dbReference>
<proteinExistence type="predicted"/>
<feature type="transmembrane region" description="Helical" evidence="1">
    <location>
        <begin position="127"/>
        <end position="153"/>
    </location>
</feature>
<sequence>MVSAAGFYRTCEWVSKFSLVNVYWLIAISPLLFLGGVAAFTGGGALWLAALAAAAILAPFLFFPATAALFASVRTFIVDEDQGDSLKQFVRYFQENYRQAFQAGLLLTVLWVIWGIDYFYFFITDHFLLVTFLLFGVPLYLFTIYVFMVMSHFHITLRDIYKRAFYFTFGAPLTSFFILSLTFMLIFIGLSGWTFLLIFFGGSFIAFVSFSTFYKKVLNLQSQQAST</sequence>
<feature type="transmembrane region" description="Helical" evidence="1">
    <location>
        <begin position="21"/>
        <end position="40"/>
    </location>
</feature>
<keyword evidence="3" id="KW-1185">Reference proteome</keyword>
<comment type="caution">
    <text evidence="2">The sequence shown here is derived from an EMBL/GenBank/DDBJ whole genome shotgun (WGS) entry which is preliminary data.</text>
</comment>
<evidence type="ECO:0000313" key="2">
    <source>
        <dbReference type="EMBL" id="PSL43260.1"/>
    </source>
</evidence>
<dbReference type="OrthoDB" id="2182676at2"/>
<feature type="transmembrane region" description="Helical" evidence="1">
    <location>
        <begin position="193"/>
        <end position="214"/>
    </location>
</feature>
<feature type="transmembrane region" description="Helical" evidence="1">
    <location>
        <begin position="46"/>
        <end position="70"/>
    </location>
</feature>
<keyword evidence="1" id="KW-0472">Membrane</keyword>
<dbReference type="AlphaFoldDB" id="A0A2P8HAM8"/>
<gene>
    <name evidence="2" type="ORF">B0H94_11185</name>
</gene>
<dbReference type="Proteomes" id="UP000242310">
    <property type="component" value="Unassembled WGS sequence"/>
</dbReference>
<keyword evidence="1" id="KW-1133">Transmembrane helix</keyword>
<dbReference type="RefSeq" id="WP_106589400.1">
    <property type="nucleotide sequence ID" value="NZ_PYAV01000011.1"/>
</dbReference>
<name>A0A2P8HAM8_9BACI</name>
<reference evidence="2 3" key="1">
    <citation type="submission" date="2018-03" db="EMBL/GenBank/DDBJ databases">
        <title>Genomic Encyclopedia of Type Strains, Phase III (KMG-III): the genomes of soil and plant-associated and newly described type strains.</title>
        <authorList>
            <person name="Whitman W."/>
        </authorList>
    </citation>
    <scope>NUCLEOTIDE SEQUENCE [LARGE SCALE GENOMIC DNA]</scope>
    <source>
        <strain evidence="2 3">CGMCC 1.07653</strain>
    </source>
</reference>
<accession>A0A2P8HAM8</accession>
<organism evidence="2 3">
    <name type="scientific">Salsuginibacillus halophilus</name>
    <dbReference type="NCBI Taxonomy" id="517424"/>
    <lineage>
        <taxon>Bacteria</taxon>
        <taxon>Bacillati</taxon>
        <taxon>Bacillota</taxon>
        <taxon>Bacilli</taxon>
        <taxon>Bacillales</taxon>
        <taxon>Bacillaceae</taxon>
        <taxon>Salsuginibacillus</taxon>
    </lineage>
</organism>
<feature type="transmembrane region" description="Helical" evidence="1">
    <location>
        <begin position="100"/>
        <end position="121"/>
    </location>
</feature>